<evidence type="ECO:0000313" key="1">
    <source>
        <dbReference type="EMBL" id="TDG01419.1"/>
    </source>
</evidence>
<accession>A0A4R5L179</accession>
<dbReference type="OrthoDB" id="3210980at2"/>
<evidence type="ECO:0000313" key="2">
    <source>
        <dbReference type="Proteomes" id="UP000295511"/>
    </source>
</evidence>
<name>A0A4R5L179_9MICC</name>
<gene>
    <name evidence="1" type="ORF">E1809_02730</name>
</gene>
<sequence length="222" mass="23903">MVNGLAQVPAEFLHALGTLRKAQCRSELKLAEIPAPSRLAPFAVALGAEVFSSSTRHVRTPVHGPAAMAFSKENLRGTSGSGDEDDEELATGRFILLHDPDGSAVWDGEFRIVTYIRAQLDADMGNDAMLGSVAWTWLVDALENHSAQYRAAGGTATRILSESFGTLAERPETIDIELRASWTPASSDAQAHLEAWCDMVCMFAGLPPLPPGVTPLPHRRLT</sequence>
<protein>
    <submittedName>
        <fullName evidence="1">DUF3000 domain-containing protein</fullName>
    </submittedName>
</protein>
<keyword evidence="2" id="KW-1185">Reference proteome</keyword>
<dbReference type="Pfam" id="PF11452">
    <property type="entry name" value="DUF3000"/>
    <property type="match status" value="1"/>
</dbReference>
<dbReference type="EMBL" id="SMRU01000002">
    <property type="protein sequence ID" value="TDG01419.1"/>
    <property type="molecule type" value="Genomic_DNA"/>
</dbReference>
<organism evidence="1 2">
    <name type="scientific">Arthrobacter terricola</name>
    <dbReference type="NCBI Taxonomy" id="2547396"/>
    <lineage>
        <taxon>Bacteria</taxon>
        <taxon>Bacillati</taxon>
        <taxon>Actinomycetota</taxon>
        <taxon>Actinomycetes</taxon>
        <taxon>Micrococcales</taxon>
        <taxon>Micrococcaceae</taxon>
        <taxon>Arthrobacter</taxon>
    </lineage>
</organism>
<dbReference type="AlphaFoldDB" id="A0A4R5L179"/>
<dbReference type="Proteomes" id="UP000295511">
    <property type="component" value="Unassembled WGS sequence"/>
</dbReference>
<comment type="caution">
    <text evidence="1">The sequence shown here is derived from an EMBL/GenBank/DDBJ whole genome shotgun (WGS) entry which is preliminary data.</text>
</comment>
<dbReference type="RefSeq" id="WP_133202679.1">
    <property type="nucleotide sequence ID" value="NZ_SMRU01000002.1"/>
</dbReference>
<proteinExistence type="predicted"/>
<dbReference type="InterPro" id="IPR021555">
    <property type="entry name" value="DUF3000"/>
</dbReference>
<reference evidence="1 2" key="1">
    <citation type="submission" date="2019-03" db="EMBL/GenBank/DDBJ databases">
        <title>Whole genome sequence of Arthrobacter sp JH1-1.</title>
        <authorList>
            <person name="Trinh H.N."/>
        </authorList>
    </citation>
    <scope>NUCLEOTIDE SEQUENCE [LARGE SCALE GENOMIC DNA]</scope>
    <source>
        <strain evidence="1 2">JH1-1</strain>
    </source>
</reference>